<dbReference type="AlphaFoldDB" id="A0A2M9FZV6"/>
<dbReference type="PANTHER" id="PTHR36302">
    <property type="entry name" value="BLR7088 PROTEIN"/>
    <property type="match status" value="1"/>
</dbReference>
<name>A0A2M9FZV6_9PROT</name>
<sequence length="176" mass="19321">MRRGERRRAAFAPPAAWASEAAPAAFEEFENMPRRFLLVIVLLLCGPALAHDYEKGGIHIADPWTPAPIGMAKVMAGYFEIISMKETPDRLVGARSAQADRVELHGHSEVDGVMRMRPVEAVEINPFGGAELEPGGLHLMIMGLTQKVEAGDRIPVTLIFEQAGEIEIKLTVKPRE</sequence>
<protein>
    <recommendedName>
        <fullName evidence="3">Copper chaperone PCu(A)C</fullName>
    </recommendedName>
</protein>
<comment type="caution">
    <text evidence="1">The sequence shown here is derived from an EMBL/GenBank/DDBJ whole genome shotgun (WGS) entry which is preliminary data.</text>
</comment>
<dbReference type="Pfam" id="PF04314">
    <property type="entry name" value="PCuAC"/>
    <property type="match status" value="1"/>
</dbReference>
<dbReference type="InterPro" id="IPR036182">
    <property type="entry name" value="PCuAC_sf"/>
</dbReference>
<dbReference type="Gene3D" id="2.60.40.1890">
    <property type="entry name" value="PCu(A)C copper chaperone"/>
    <property type="match status" value="1"/>
</dbReference>
<dbReference type="Proteomes" id="UP000229498">
    <property type="component" value="Unassembled WGS sequence"/>
</dbReference>
<dbReference type="OrthoDB" id="9796962at2"/>
<keyword evidence="2" id="KW-1185">Reference proteome</keyword>
<evidence type="ECO:0000313" key="2">
    <source>
        <dbReference type="Proteomes" id="UP000229498"/>
    </source>
</evidence>
<dbReference type="EMBL" id="PHIG01000037">
    <property type="protein sequence ID" value="PJK28983.1"/>
    <property type="molecule type" value="Genomic_DNA"/>
</dbReference>
<proteinExistence type="predicted"/>
<gene>
    <name evidence="1" type="ORF">CVT23_13750</name>
</gene>
<dbReference type="InterPro" id="IPR058248">
    <property type="entry name" value="Lxx211020-like"/>
</dbReference>
<dbReference type="SUPFAM" id="SSF110087">
    <property type="entry name" value="DR1885-like metal-binding protein"/>
    <property type="match status" value="1"/>
</dbReference>
<reference evidence="1 2" key="1">
    <citation type="submission" date="2017-11" db="EMBL/GenBank/DDBJ databases">
        <title>Draft genome sequence of Rhizobiales bacterium SY3-13.</title>
        <authorList>
            <person name="Sun C."/>
        </authorList>
    </citation>
    <scope>NUCLEOTIDE SEQUENCE [LARGE SCALE GENOMIC DNA]</scope>
    <source>
        <strain evidence="1 2">SY3-13</strain>
    </source>
</reference>
<evidence type="ECO:0000313" key="1">
    <source>
        <dbReference type="EMBL" id="PJK28983.1"/>
    </source>
</evidence>
<accession>A0A2M9FZV6</accession>
<evidence type="ECO:0008006" key="3">
    <source>
        <dbReference type="Google" id="ProtNLM"/>
    </source>
</evidence>
<organism evidence="1 2">
    <name type="scientific">Minwuia thermotolerans</name>
    <dbReference type="NCBI Taxonomy" id="2056226"/>
    <lineage>
        <taxon>Bacteria</taxon>
        <taxon>Pseudomonadati</taxon>
        <taxon>Pseudomonadota</taxon>
        <taxon>Alphaproteobacteria</taxon>
        <taxon>Minwuiales</taxon>
        <taxon>Minwuiaceae</taxon>
        <taxon>Minwuia</taxon>
    </lineage>
</organism>
<dbReference type="PANTHER" id="PTHR36302:SF1">
    <property type="entry name" value="COPPER CHAPERONE PCU(A)C"/>
    <property type="match status" value="1"/>
</dbReference>
<dbReference type="InterPro" id="IPR007410">
    <property type="entry name" value="LpqE-like"/>
</dbReference>